<evidence type="ECO:0000256" key="2">
    <source>
        <dbReference type="ARBA" id="ARBA00008017"/>
    </source>
</evidence>
<dbReference type="AlphaFoldDB" id="A0A381VY91"/>
<dbReference type="PANTHER" id="PTHR43634:SF2">
    <property type="entry name" value="LOW CONDUCTANCE MECHANOSENSITIVE CHANNEL YNAI"/>
    <property type="match status" value="1"/>
</dbReference>
<feature type="non-terminal residue" evidence="4">
    <location>
        <position position="1"/>
    </location>
</feature>
<comment type="subcellular location">
    <subcellularLocation>
        <location evidence="1">Membrane</location>
        <topology evidence="1">Multi-pass membrane protein</topology>
    </subcellularLocation>
</comment>
<evidence type="ECO:0000256" key="1">
    <source>
        <dbReference type="ARBA" id="ARBA00004141"/>
    </source>
</evidence>
<gene>
    <name evidence="4" type="ORF">METZ01_LOCUS97457</name>
</gene>
<dbReference type="EMBL" id="UINC01009987">
    <property type="protein sequence ID" value="SVA44603.1"/>
    <property type="molecule type" value="Genomic_DNA"/>
</dbReference>
<sequence length="121" mass="13765">VENPSRMTNRRIKETIGIRYDDAGKMAKIIELTKEMLLAHSDIDTSKTLIVNFNAFASSSLDFFIYTFTKTTNWVDYHQIKQDVLLKVLDIIEGQGAECAFPTSTVHMADGELFRNIDNES</sequence>
<dbReference type="GO" id="GO:0016020">
    <property type="term" value="C:membrane"/>
    <property type="evidence" value="ECO:0007669"/>
    <property type="project" value="UniProtKB-SubCell"/>
</dbReference>
<feature type="domain" description="Mechanosensitive ion channel MscS C-terminal" evidence="3">
    <location>
        <begin position="15"/>
        <end position="98"/>
    </location>
</feature>
<dbReference type="PANTHER" id="PTHR43634">
    <property type="entry name" value="OW CONDUCTANCE MECHANOSENSITIVE CHANNEL"/>
    <property type="match status" value="1"/>
</dbReference>
<dbReference type="InterPro" id="IPR011066">
    <property type="entry name" value="MscS_channel_C_sf"/>
</dbReference>
<dbReference type="InterPro" id="IPR049278">
    <property type="entry name" value="MS_channel_C"/>
</dbReference>
<dbReference type="SUPFAM" id="SSF82689">
    <property type="entry name" value="Mechanosensitive channel protein MscS (YggB), C-terminal domain"/>
    <property type="match status" value="1"/>
</dbReference>
<dbReference type="Gene3D" id="3.30.70.100">
    <property type="match status" value="1"/>
</dbReference>
<accession>A0A381VY91</accession>
<dbReference type="Pfam" id="PF21082">
    <property type="entry name" value="MS_channel_3rd"/>
    <property type="match status" value="1"/>
</dbReference>
<name>A0A381VY91_9ZZZZ</name>
<protein>
    <recommendedName>
        <fullName evidence="3">Mechanosensitive ion channel MscS C-terminal domain-containing protein</fullName>
    </recommendedName>
</protein>
<evidence type="ECO:0000313" key="4">
    <source>
        <dbReference type="EMBL" id="SVA44603.1"/>
    </source>
</evidence>
<organism evidence="4">
    <name type="scientific">marine metagenome</name>
    <dbReference type="NCBI Taxonomy" id="408172"/>
    <lineage>
        <taxon>unclassified sequences</taxon>
        <taxon>metagenomes</taxon>
        <taxon>ecological metagenomes</taxon>
    </lineage>
</organism>
<comment type="similarity">
    <text evidence="2">Belongs to the MscS (TC 1.A.23) family.</text>
</comment>
<dbReference type="InterPro" id="IPR045042">
    <property type="entry name" value="YnaI-like"/>
</dbReference>
<evidence type="ECO:0000259" key="3">
    <source>
        <dbReference type="Pfam" id="PF21082"/>
    </source>
</evidence>
<proteinExistence type="inferred from homology"/>
<reference evidence="4" key="1">
    <citation type="submission" date="2018-05" db="EMBL/GenBank/DDBJ databases">
        <authorList>
            <person name="Lanie J.A."/>
            <person name="Ng W.-L."/>
            <person name="Kazmierczak K.M."/>
            <person name="Andrzejewski T.M."/>
            <person name="Davidsen T.M."/>
            <person name="Wayne K.J."/>
            <person name="Tettelin H."/>
            <person name="Glass J.I."/>
            <person name="Rusch D."/>
            <person name="Podicherti R."/>
            <person name="Tsui H.-C.T."/>
            <person name="Winkler M.E."/>
        </authorList>
    </citation>
    <scope>NUCLEOTIDE SEQUENCE</scope>
</reference>